<evidence type="ECO:0000313" key="1">
    <source>
        <dbReference type="EMBL" id="KAK7825433.1"/>
    </source>
</evidence>
<accession>A0AAW0JFT3</accession>
<proteinExistence type="predicted"/>
<comment type="caution">
    <text evidence="1">The sequence shown here is derived from an EMBL/GenBank/DDBJ whole genome shotgun (WGS) entry which is preliminary data.</text>
</comment>
<sequence length="99" mass="11077">SELLSLFDVILVFWTLIVLCLDWNEVDPFLLLQKIPEAVCWAPGHTPLQDTCKPEPPLRIIAAEPSLRVLLSQGKDRQENACRLPVANPSCLVESQKGE</sequence>
<name>A0AAW0JFT3_MYOGA</name>
<organism evidence="1 2">
    <name type="scientific">Myodes glareolus</name>
    <name type="common">Bank vole</name>
    <name type="synonym">Clethrionomys glareolus</name>
    <dbReference type="NCBI Taxonomy" id="447135"/>
    <lineage>
        <taxon>Eukaryota</taxon>
        <taxon>Metazoa</taxon>
        <taxon>Chordata</taxon>
        <taxon>Craniata</taxon>
        <taxon>Vertebrata</taxon>
        <taxon>Euteleostomi</taxon>
        <taxon>Mammalia</taxon>
        <taxon>Eutheria</taxon>
        <taxon>Euarchontoglires</taxon>
        <taxon>Glires</taxon>
        <taxon>Rodentia</taxon>
        <taxon>Myomorpha</taxon>
        <taxon>Muroidea</taxon>
        <taxon>Cricetidae</taxon>
        <taxon>Arvicolinae</taxon>
        <taxon>Myodes</taxon>
    </lineage>
</organism>
<evidence type="ECO:0000313" key="2">
    <source>
        <dbReference type="Proteomes" id="UP001488838"/>
    </source>
</evidence>
<protein>
    <submittedName>
        <fullName evidence="1">Uncharacterized protein</fullName>
    </submittedName>
</protein>
<dbReference type="Proteomes" id="UP001488838">
    <property type="component" value="Unassembled WGS sequence"/>
</dbReference>
<dbReference type="EMBL" id="JBBHLL010000040">
    <property type="protein sequence ID" value="KAK7825433.1"/>
    <property type="molecule type" value="Genomic_DNA"/>
</dbReference>
<gene>
    <name evidence="1" type="ORF">U0070_012233</name>
</gene>
<reference evidence="1 2" key="1">
    <citation type="journal article" date="2023" name="bioRxiv">
        <title>Conserved and derived expression patterns and positive selection on dental genes reveal complex evolutionary context of ever-growing rodent molars.</title>
        <authorList>
            <person name="Calamari Z.T."/>
            <person name="Song A."/>
            <person name="Cohen E."/>
            <person name="Akter M."/>
            <person name="Roy R.D."/>
            <person name="Hallikas O."/>
            <person name="Christensen M.M."/>
            <person name="Li P."/>
            <person name="Marangoni P."/>
            <person name="Jernvall J."/>
            <person name="Klein O.D."/>
        </authorList>
    </citation>
    <scope>NUCLEOTIDE SEQUENCE [LARGE SCALE GENOMIC DNA]</scope>
    <source>
        <strain evidence="1">V071</strain>
    </source>
</reference>
<dbReference type="AlphaFoldDB" id="A0AAW0JFT3"/>
<feature type="non-terminal residue" evidence="1">
    <location>
        <position position="1"/>
    </location>
</feature>
<keyword evidence="2" id="KW-1185">Reference proteome</keyword>